<dbReference type="HOGENOM" id="CLU_2793729_0_0_1"/>
<dbReference type="SUPFAM" id="SSF63411">
    <property type="entry name" value="LuxS/MPP-like metallohydrolase"/>
    <property type="match status" value="1"/>
</dbReference>
<dbReference type="GO" id="GO:0046872">
    <property type="term" value="F:metal ion binding"/>
    <property type="evidence" value="ECO:0007669"/>
    <property type="project" value="UniProtKB-KW"/>
</dbReference>
<evidence type="ECO:0000313" key="3">
    <source>
        <dbReference type="EMBL" id="CCD54939.1"/>
    </source>
</evidence>
<dbReference type="OrthoDB" id="952271at2759"/>
<sequence>MQLRRSTSSDKHLMNNFAAGNYQCLREIPVSRGVNFRKRFIEFYKAYYSANRMKLVVLGRESLQELET</sequence>
<feature type="domain" description="Peptidase M16 C-terminal" evidence="2">
    <location>
        <begin position="37"/>
        <end position="67"/>
    </location>
</feature>
<dbReference type="GO" id="GO:0005739">
    <property type="term" value="C:mitochondrion"/>
    <property type="evidence" value="ECO:0007669"/>
    <property type="project" value="TreeGrafter"/>
</dbReference>
<accession>G2YT35</accession>
<proteinExistence type="predicted"/>
<evidence type="ECO:0000259" key="2">
    <source>
        <dbReference type="Pfam" id="PF05193"/>
    </source>
</evidence>
<dbReference type="GO" id="GO:0043171">
    <property type="term" value="P:peptide catabolic process"/>
    <property type="evidence" value="ECO:0007669"/>
    <property type="project" value="TreeGrafter"/>
</dbReference>
<dbReference type="InParanoid" id="G2YT35"/>
<organism evidence="3 4">
    <name type="scientific">Botryotinia fuckeliana (strain T4)</name>
    <name type="common">Noble rot fungus</name>
    <name type="synonym">Botrytis cinerea</name>
    <dbReference type="NCBI Taxonomy" id="999810"/>
    <lineage>
        <taxon>Eukaryota</taxon>
        <taxon>Fungi</taxon>
        <taxon>Dikarya</taxon>
        <taxon>Ascomycota</taxon>
        <taxon>Pezizomycotina</taxon>
        <taxon>Leotiomycetes</taxon>
        <taxon>Helotiales</taxon>
        <taxon>Sclerotiniaceae</taxon>
        <taxon>Botrytis</taxon>
    </lineage>
</organism>
<dbReference type="InterPro" id="IPR050626">
    <property type="entry name" value="Peptidase_M16"/>
</dbReference>
<name>G2YT35_BOTF4</name>
<dbReference type="STRING" id="999810.G2YT35"/>
<dbReference type="InterPro" id="IPR011249">
    <property type="entry name" value="Metalloenz_LuxS/M16"/>
</dbReference>
<dbReference type="Gene3D" id="3.30.830.10">
    <property type="entry name" value="Metalloenzyme, LuxS/M16 peptidase-like"/>
    <property type="match status" value="1"/>
</dbReference>
<dbReference type="EMBL" id="FQ790352">
    <property type="protein sequence ID" value="CCD54939.1"/>
    <property type="molecule type" value="Genomic_DNA"/>
</dbReference>
<keyword evidence="1" id="KW-0479">Metal-binding</keyword>
<protein>
    <submittedName>
        <fullName evidence="3">Similar to pitrilysin</fullName>
    </submittedName>
</protein>
<evidence type="ECO:0000313" key="4">
    <source>
        <dbReference type="Proteomes" id="UP000008177"/>
    </source>
</evidence>
<reference evidence="4" key="1">
    <citation type="journal article" date="2011" name="PLoS Genet.">
        <title>Genomic analysis of the necrotrophic fungal pathogens Sclerotinia sclerotiorum and Botrytis cinerea.</title>
        <authorList>
            <person name="Amselem J."/>
            <person name="Cuomo C.A."/>
            <person name="van Kan J.A."/>
            <person name="Viaud M."/>
            <person name="Benito E.P."/>
            <person name="Couloux A."/>
            <person name="Coutinho P.M."/>
            <person name="de Vries R.P."/>
            <person name="Dyer P.S."/>
            <person name="Fillinger S."/>
            <person name="Fournier E."/>
            <person name="Gout L."/>
            <person name="Hahn M."/>
            <person name="Kohn L."/>
            <person name="Lapalu N."/>
            <person name="Plummer K.M."/>
            <person name="Pradier J.M."/>
            <person name="Quevillon E."/>
            <person name="Sharon A."/>
            <person name="Simon A."/>
            <person name="ten Have A."/>
            <person name="Tudzynski B."/>
            <person name="Tudzynski P."/>
            <person name="Wincker P."/>
            <person name="Andrew M."/>
            <person name="Anthouard V."/>
            <person name="Beever R.E."/>
            <person name="Beffa R."/>
            <person name="Benoit I."/>
            <person name="Bouzid O."/>
            <person name="Brault B."/>
            <person name="Chen Z."/>
            <person name="Choquer M."/>
            <person name="Collemare J."/>
            <person name="Cotton P."/>
            <person name="Danchin E.G."/>
            <person name="Da Silva C."/>
            <person name="Gautier A."/>
            <person name="Giraud C."/>
            <person name="Giraud T."/>
            <person name="Gonzalez C."/>
            <person name="Grossetete S."/>
            <person name="Guldener U."/>
            <person name="Henrissat B."/>
            <person name="Howlett B.J."/>
            <person name="Kodira C."/>
            <person name="Kretschmer M."/>
            <person name="Lappartient A."/>
            <person name="Leroch M."/>
            <person name="Levis C."/>
            <person name="Mauceli E."/>
            <person name="Neuveglise C."/>
            <person name="Oeser B."/>
            <person name="Pearson M."/>
            <person name="Poulain J."/>
            <person name="Poussereau N."/>
            <person name="Quesneville H."/>
            <person name="Rascle C."/>
            <person name="Schumacher J."/>
            <person name="Segurens B."/>
            <person name="Sexton A."/>
            <person name="Silva E."/>
            <person name="Sirven C."/>
            <person name="Soanes D.M."/>
            <person name="Talbot N.J."/>
            <person name="Templeton M."/>
            <person name="Yandava C."/>
            <person name="Yarden O."/>
            <person name="Zeng Q."/>
            <person name="Rollins J.A."/>
            <person name="Lebrun M.H."/>
            <person name="Dickman M."/>
        </authorList>
    </citation>
    <scope>NUCLEOTIDE SEQUENCE [LARGE SCALE GENOMIC DNA]</scope>
    <source>
        <strain evidence="4">T4</strain>
    </source>
</reference>
<dbReference type="GO" id="GO:0051603">
    <property type="term" value="P:proteolysis involved in protein catabolic process"/>
    <property type="evidence" value="ECO:0007669"/>
    <property type="project" value="TreeGrafter"/>
</dbReference>
<evidence type="ECO:0000256" key="1">
    <source>
        <dbReference type="ARBA" id="ARBA00022723"/>
    </source>
</evidence>
<dbReference type="InterPro" id="IPR007863">
    <property type="entry name" value="Peptidase_M16_C"/>
</dbReference>
<dbReference type="Proteomes" id="UP000008177">
    <property type="component" value="Unplaced contigs"/>
</dbReference>
<dbReference type="AlphaFoldDB" id="G2YT35"/>
<dbReference type="PANTHER" id="PTHR43690">
    <property type="entry name" value="NARDILYSIN"/>
    <property type="match status" value="1"/>
</dbReference>
<dbReference type="Pfam" id="PF05193">
    <property type="entry name" value="Peptidase_M16_C"/>
    <property type="match status" value="1"/>
</dbReference>
<dbReference type="GO" id="GO:0005829">
    <property type="term" value="C:cytosol"/>
    <property type="evidence" value="ECO:0007669"/>
    <property type="project" value="TreeGrafter"/>
</dbReference>
<gene>
    <name evidence="3" type="ORF">BofuT4_uP162280.1</name>
</gene>
<dbReference type="PANTHER" id="PTHR43690:SF18">
    <property type="entry name" value="INSULIN-DEGRADING ENZYME-RELATED"/>
    <property type="match status" value="1"/>
</dbReference>
<dbReference type="GO" id="GO:0004222">
    <property type="term" value="F:metalloendopeptidase activity"/>
    <property type="evidence" value="ECO:0007669"/>
    <property type="project" value="TreeGrafter"/>
</dbReference>